<dbReference type="GO" id="GO:0048244">
    <property type="term" value="F:phytanoyl-CoA dioxygenase activity"/>
    <property type="evidence" value="ECO:0007669"/>
    <property type="project" value="InterPro"/>
</dbReference>
<dbReference type="Gene3D" id="2.60.120.620">
    <property type="entry name" value="q2cbj1_9rhob like domain"/>
    <property type="match status" value="1"/>
</dbReference>
<dbReference type="Proteomes" id="UP001140453">
    <property type="component" value="Unassembled WGS sequence"/>
</dbReference>
<dbReference type="GO" id="GO:0001561">
    <property type="term" value="P:fatty acid alpha-oxidation"/>
    <property type="evidence" value="ECO:0007669"/>
    <property type="project" value="InterPro"/>
</dbReference>
<sequence length="410" mass="45274">MGLIINGMDAQPNKSIKNGAAPQGHTTRLFAHHDVASVEELAGICSQKATKEQYPLAAIIQNNVPIYKLPDISSLDTAQRAALQDEWYSVLLSGPGVFVTKGLFKDTAVIDRTTEAFYNIIEQERQAGTSQGDHFAAAGKNDRIWNSFSKHGLSDPGSFLAYYSNPYISLIASAWLGPWYRITAQVNNVRPGSAAQVSHRDYHLGFQSAETCAKFPRAMQIASQLLTLQGAVAHVDVPLESGPTRLLPFSQMLESGFMAYRRDEFVQYFLENYVELPMEKGDGIFFNPALFHAAGENVSEGINRMANLLQIASAFGKTMETIDTLPLWERCWEEIVAKFNIEGMSDEMEALLAAIATPYPFPTNMDNNPPRPGGLTPVGELDIVLKALEEGWSKSKVVEELEHLKKQSQS</sequence>
<dbReference type="OrthoDB" id="187894at2759"/>
<dbReference type="PANTHER" id="PTHR21308">
    <property type="entry name" value="PHYTANOYL-COA ALPHA-HYDROXYLASE"/>
    <property type="match status" value="1"/>
</dbReference>
<proteinExistence type="predicted"/>
<gene>
    <name evidence="1" type="ORF">N0V93_008532</name>
</gene>
<organism evidence="1 2">
    <name type="scientific">Gnomoniopsis smithogilvyi</name>
    <dbReference type="NCBI Taxonomy" id="1191159"/>
    <lineage>
        <taxon>Eukaryota</taxon>
        <taxon>Fungi</taxon>
        <taxon>Dikarya</taxon>
        <taxon>Ascomycota</taxon>
        <taxon>Pezizomycotina</taxon>
        <taxon>Sordariomycetes</taxon>
        <taxon>Sordariomycetidae</taxon>
        <taxon>Diaporthales</taxon>
        <taxon>Gnomoniaceae</taxon>
        <taxon>Gnomoniopsis</taxon>
    </lineage>
</organism>
<accession>A0A9W8YN78</accession>
<comment type="caution">
    <text evidence="1">The sequence shown here is derived from an EMBL/GenBank/DDBJ whole genome shotgun (WGS) entry which is preliminary data.</text>
</comment>
<dbReference type="InterPro" id="IPR008775">
    <property type="entry name" value="Phytyl_CoA_dOase-like"/>
</dbReference>
<evidence type="ECO:0008006" key="3">
    <source>
        <dbReference type="Google" id="ProtNLM"/>
    </source>
</evidence>
<dbReference type="SUPFAM" id="SSF51197">
    <property type="entry name" value="Clavaminate synthase-like"/>
    <property type="match status" value="1"/>
</dbReference>
<evidence type="ECO:0000313" key="2">
    <source>
        <dbReference type="Proteomes" id="UP001140453"/>
    </source>
</evidence>
<evidence type="ECO:0000313" key="1">
    <source>
        <dbReference type="EMBL" id="KAJ4387929.1"/>
    </source>
</evidence>
<dbReference type="EMBL" id="JAPEVB010000005">
    <property type="protein sequence ID" value="KAJ4387929.1"/>
    <property type="molecule type" value="Genomic_DNA"/>
</dbReference>
<dbReference type="Pfam" id="PF05721">
    <property type="entry name" value="PhyH"/>
    <property type="match status" value="1"/>
</dbReference>
<protein>
    <recommendedName>
        <fullName evidence="3">Phytanoyl-CoA dioxygenase</fullName>
    </recommendedName>
</protein>
<name>A0A9W8YN78_9PEZI</name>
<dbReference type="PANTHER" id="PTHR21308:SF8">
    <property type="entry name" value="PHYTANOYL-COA DIOXYGENASE FAMILY PROTEIN (AFU_ORTHOLOGUE AFUA_2G09620)"/>
    <property type="match status" value="1"/>
</dbReference>
<dbReference type="InterPro" id="IPR047128">
    <property type="entry name" value="PhyH"/>
</dbReference>
<reference evidence="1" key="1">
    <citation type="submission" date="2022-10" db="EMBL/GenBank/DDBJ databases">
        <title>Tapping the CABI collections for fungal endophytes: first genome assemblies for Collariella, Neodidymelliopsis, Ascochyta clinopodiicola, Didymella pomorum, Didymosphaeria variabile, Neocosmospora piperis and Neocucurbitaria cava.</title>
        <authorList>
            <person name="Hill R."/>
        </authorList>
    </citation>
    <scope>NUCLEOTIDE SEQUENCE</scope>
    <source>
        <strain evidence="1">IMI 355082</strain>
    </source>
</reference>
<dbReference type="AlphaFoldDB" id="A0A9W8YN78"/>
<keyword evidence="2" id="KW-1185">Reference proteome</keyword>